<dbReference type="GO" id="GO:0005667">
    <property type="term" value="C:transcription regulator complex"/>
    <property type="evidence" value="ECO:0007669"/>
    <property type="project" value="TreeGrafter"/>
</dbReference>
<comment type="similarity">
    <text evidence="1">Belongs to the bZIP family. Jun subfamily.</text>
</comment>
<dbReference type="PROSITE" id="PS00036">
    <property type="entry name" value="BZIP_BASIC"/>
    <property type="match status" value="1"/>
</dbReference>
<sequence>MDTAFFDDGRSYVPSSNNKEEVRKRLTLDLNSPRLKKPRFDVLLSSPDLNMLKLPSPELEKLIMQQNGLLSATPTPGGFVYPTPTSTSNTNSSNSGNNNNNSRAVTRDQEMYVRGFDDALAELHQAGAQQQQQVQILSTGQQQPNHHSLLETGSSISNNAQTAAPFSTAAAARPPTSLSPYPNTTMHQIPVKEEPRCGTSLSSSPPMSPIDMEDQERIKLERKRQRNRIAASKCRRRKLERIAKLEDKVKILKNDNSELGTVVVKLRQQVCGLKEQVMEHINCGCQIMLTNQF</sequence>
<dbReference type="PANTHER" id="PTHR11462:SF35">
    <property type="entry name" value="TRANSCRIPTION FACTOR JRA"/>
    <property type="match status" value="1"/>
</dbReference>
<dbReference type="Pfam" id="PF03957">
    <property type="entry name" value="Jun"/>
    <property type="match status" value="1"/>
</dbReference>
<dbReference type="InterPro" id="IPR046347">
    <property type="entry name" value="bZIP_sf"/>
</dbReference>
<dbReference type="InterPro" id="IPR002112">
    <property type="entry name" value="Leuzip_Jun"/>
</dbReference>
<dbReference type="GO" id="GO:0042127">
    <property type="term" value="P:regulation of cell population proliferation"/>
    <property type="evidence" value="ECO:0007669"/>
    <property type="project" value="TreeGrafter"/>
</dbReference>
<evidence type="ECO:0000256" key="5">
    <source>
        <dbReference type="SAM" id="Coils"/>
    </source>
</evidence>
<dbReference type="CDD" id="cd14696">
    <property type="entry name" value="bZIP_Jun"/>
    <property type="match status" value="1"/>
</dbReference>
<protein>
    <recommendedName>
        <fullName evidence="7">BZIP domain-containing protein</fullName>
    </recommendedName>
</protein>
<feature type="coiled-coil region" evidence="5">
    <location>
        <begin position="235"/>
        <end position="262"/>
    </location>
</feature>
<organism evidence="8 9">
    <name type="scientific">Daphnia galeata</name>
    <dbReference type="NCBI Taxonomy" id="27404"/>
    <lineage>
        <taxon>Eukaryota</taxon>
        <taxon>Metazoa</taxon>
        <taxon>Ecdysozoa</taxon>
        <taxon>Arthropoda</taxon>
        <taxon>Crustacea</taxon>
        <taxon>Branchiopoda</taxon>
        <taxon>Diplostraca</taxon>
        <taxon>Cladocera</taxon>
        <taxon>Anomopoda</taxon>
        <taxon>Daphniidae</taxon>
        <taxon>Daphnia</taxon>
    </lineage>
</organism>
<evidence type="ECO:0000313" key="8">
    <source>
        <dbReference type="EMBL" id="CAH0098102.1"/>
    </source>
</evidence>
<keyword evidence="9" id="KW-1185">Reference proteome</keyword>
<feature type="compositionally biased region" description="Low complexity" evidence="6">
    <location>
        <begin position="132"/>
        <end position="143"/>
    </location>
</feature>
<dbReference type="GO" id="GO:0051726">
    <property type="term" value="P:regulation of cell cycle"/>
    <property type="evidence" value="ECO:0007669"/>
    <property type="project" value="TreeGrafter"/>
</dbReference>
<feature type="compositionally biased region" description="Low complexity" evidence="6">
    <location>
        <begin position="85"/>
        <end position="102"/>
    </location>
</feature>
<dbReference type="EMBL" id="CAKKLH010000001">
    <property type="protein sequence ID" value="CAH0098102.1"/>
    <property type="molecule type" value="Genomic_DNA"/>
</dbReference>
<evidence type="ECO:0000256" key="1">
    <source>
        <dbReference type="ARBA" id="ARBA00006882"/>
    </source>
</evidence>
<feature type="region of interest" description="Disordered" evidence="6">
    <location>
        <begin position="81"/>
        <end position="105"/>
    </location>
</feature>
<feature type="region of interest" description="Disordered" evidence="6">
    <location>
        <begin position="132"/>
        <end position="153"/>
    </location>
</feature>
<reference evidence="8" key="1">
    <citation type="submission" date="2021-11" db="EMBL/GenBank/DDBJ databases">
        <authorList>
            <person name="Schell T."/>
        </authorList>
    </citation>
    <scope>NUCLEOTIDE SEQUENCE</scope>
    <source>
        <strain evidence="8">M5</strain>
    </source>
</reference>
<dbReference type="GO" id="GO:0000981">
    <property type="term" value="F:DNA-binding transcription factor activity, RNA polymerase II-specific"/>
    <property type="evidence" value="ECO:0007669"/>
    <property type="project" value="TreeGrafter"/>
</dbReference>
<accession>A0A8J2RBD0</accession>
<dbReference type="SMART" id="SM00338">
    <property type="entry name" value="BRLZ"/>
    <property type="match status" value="1"/>
</dbReference>
<keyword evidence="5" id="KW-0175">Coiled coil</keyword>
<keyword evidence="3" id="KW-0238">DNA-binding</keyword>
<name>A0A8J2RBD0_9CRUS</name>
<dbReference type="SUPFAM" id="SSF57959">
    <property type="entry name" value="Leucine zipper domain"/>
    <property type="match status" value="1"/>
</dbReference>
<dbReference type="FunFam" id="1.20.5.170:FF:000012">
    <property type="entry name" value="Putative transcription factor AP-1"/>
    <property type="match status" value="1"/>
</dbReference>
<proteinExistence type="inferred from homology"/>
<dbReference type="Pfam" id="PF00170">
    <property type="entry name" value="bZIP_1"/>
    <property type="match status" value="1"/>
</dbReference>
<dbReference type="AlphaFoldDB" id="A0A8J2RBD0"/>
<evidence type="ECO:0000256" key="6">
    <source>
        <dbReference type="SAM" id="MobiDB-lite"/>
    </source>
</evidence>
<comment type="caution">
    <text evidence="8">The sequence shown here is derived from an EMBL/GenBank/DDBJ whole genome shotgun (WGS) entry which is preliminary data.</text>
</comment>
<dbReference type="OrthoDB" id="2187714at2759"/>
<dbReference type="InterPro" id="IPR050946">
    <property type="entry name" value="AP-1_TF_bZIP"/>
</dbReference>
<feature type="compositionally biased region" description="Low complexity" evidence="6">
    <location>
        <begin position="165"/>
        <end position="180"/>
    </location>
</feature>
<evidence type="ECO:0000256" key="2">
    <source>
        <dbReference type="ARBA" id="ARBA00023015"/>
    </source>
</evidence>
<dbReference type="PANTHER" id="PTHR11462">
    <property type="entry name" value="JUN TRANSCRIPTION FACTOR-RELATED"/>
    <property type="match status" value="1"/>
</dbReference>
<evidence type="ECO:0000259" key="7">
    <source>
        <dbReference type="PROSITE" id="PS50217"/>
    </source>
</evidence>
<feature type="region of interest" description="Disordered" evidence="6">
    <location>
        <begin position="165"/>
        <end position="212"/>
    </location>
</feature>
<keyword evidence="2" id="KW-0805">Transcription regulation</keyword>
<dbReference type="PRINTS" id="PR00043">
    <property type="entry name" value="LEUZIPPRJUN"/>
</dbReference>
<gene>
    <name evidence="8" type="ORF">DGAL_LOCUS149</name>
</gene>
<keyword evidence="4" id="KW-0804">Transcription</keyword>
<feature type="domain" description="BZIP" evidence="7">
    <location>
        <begin position="217"/>
        <end position="280"/>
    </location>
</feature>
<evidence type="ECO:0000313" key="9">
    <source>
        <dbReference type="Proteomes" id="UP000789390"/>
    </source>
</evidence>
<evidence type="ECO:0000256" key="3">
    <source>
        <dbReference type="ARBA" id="ARBA00023125"/>
    </source>
</evidence>
<evidence type="ECO:0000256" key="4">
    <source>
        <dbReference type="ARBA" id="ARBA00023163"/>
    </source>
</evidence>
<dbReference type="InterPro" id="IPR005643">
    <property type="entry name" value="JNK"/>
</dbReference>
<dbReference type="Proteomes" id="UP000789390">
    <property type="component" value="Unassembled WGS sequence"/>
</dbReference>
<dbReference type="PROSITE" id="PS50217">
    <property type="entry name" value="BZIP"/>
    <property type="match status" value="1"/>
</dbReference>
<dbReference type="InterPro" id="IPR004827">
    <property type="entry name" value="bZIP"/>
</dbReference>
<dbReference type="Gene3D" id="1.20.5.170">
    <property type="match status" value="1"/>
</dbReference>
<dbReference type="GO" id="GO:0000978">
    <property type="term" value="F:RNA polymerase II cis-regulatory region sequence-specific DNA binding"/>
    <property type="evidence" value="ECO:0007669"/>
    <property type="project" value="TreeGrafter"/>
</dbReference>